<dbReference type="Pfam" id="PF03829">
    <property type="entry name" value="PTSIIA_gutA"/>
    <property type="match status" value="1"/>
</dbReference>
<dbReference type="Gene3D" id="2.40.33.40">
    <property type="entry name" value="Phosphotransferase system, glucitol/sorbitol-specific IIA component"/>
    <property type="match status" value="1"/>
</dbReference>
<accession>A0A449E4F0</accession>
<dbReference type="AlphaFoldDB" id="A0A449E4F0"/>
<dbReference type="RefSeq" id="WP_010737306.1">
    <property type="nucleotide sequence ID" value="NZ_AP027299.1"/>
</dbReference>
<dbReference type="GO" id="GO:0008982">
    <property type="term" value="F:protein-N(PI)-phosphohistidine-sugar phosphotransferase activity"/>
    <property type="evidence" value="ECO:0007669"/>
    <property type="project" value="InterPro"/>
</dbReference>
<dbReference type="GO" id="GO:0009401">
    <property type="term" value="P:phosphoenolpyruvate-dependent sugar phosphotransferase system"/>
    <property type="evidence" value="ECO:0007669"/>
    <property type="project" value="InterPro"/>
</dbReference>
<sequence length="120" mass="13397">MHTTKIVEVGSLVEEFAAEYLMILFGQQVPPELKDICVVHDNHETAKNVIKTGDILTIGNQEYEIKEVGSEANHNFETLGHISIYFRTGENEVLPGAIVVEPQIFPEFAIGDTIRFGEPQ</sequence>
<gene>
    <name evidence="1" type="ORF">NCTC12204_01028</name>
</gene>
<dbReference type="Proteomes" id="UP000352698">
    <property type="component" value="Unassembled WGS sequence"/>
</dbReference>
<reference evidence="1 2" key="1">
    <citation type="submission" date="2019-05" db="EMBL/GenBank/DDBJ databases">
        <authorList>
            <consortium name="Pathogen Informatics"/>
        </authorList>
    </citation>
    <scope>NUCLEOTIDE SEQUENCE [LARGE SCALE GENOMIC DNA]</scope>
    <source>
        <strain evidence="1 2">NCTC12204</strain>
    </source>
</reference>
<dbReference type="PANTHER" id="PTHR40398">
    <property type="entry name" value="PTS SYSTEM GLUCITOL/SORBITOL-SPECIFIC EIIA COMPONENT"/>
    <property type="match status" value="1"/>
</dbReference>
<dbReference type="EMBL" id="CABEEP010000001">
    <property type="protein sequence ID" value="VTQ62504.1"/>
    <property type="molecule type" value="Genomic_DNA"/>
</dbReference>
<dbReference type="PROSITE" id="PS51097">
    <property type="entry name" value="PTS_EIIA_TYPE_5"/>
    <property type="match status" value="1"/>
</dbReference>
<organism evidence="1 2">
    <name type="scientific">Enterococcus hirae</name>
    <dbReference type="NCBI Taxonomy" id="1354"/>
    <lineage>
        <taxon>Bacteria</taxon>
        <taxon>Bacillati</taxon>
        <taxon>Bacillota</taxon>
        <taxon>Bacilli</taxon>
        <taxon>Lactobacillales</taxon>
        <taxon>Enterococcaceae</taxon>
        <taxon>Enterococcus</taxon>
    </lineage>
</organism>
<dbReference type="GO" id="GO:0005737">
    <property type="term" value="C:cytoplasm"/>
    <property type="evidence" value="ECO:0007669"/>
    <property type="project" value="InterPro"/>
</dbReference>
<name>A0A449E4F0_ENTHR</name>
<evidence type="ECO:0000313" key="2">
    <source>
        <dbReference type="Proteomes" id="UP000352698"/>
    </source>
</evidence>
<comment type="caution">
    <text evidence="1">The sequence shown here is derived from an EMBL/GenBank/DDBJ whole genome shotgun (WGS) entry which is preliminary data.</text>
</comment>
<dbReference type="SUPFAM" id="SSF141530">
    <property type="entry name" value="PTSIIA/GutA-like"/>
    <property type="match status" value="1"/>
</dbReference>
<proteinExistence type="predicted"/>
<dbReference type="PANTHER" id="PTHR40398:SF1">
    <property type="entry name" value="PTS SYSTEM GLUCITOL_SORBITOL-SPECIFIC EIIA COMPONENT"/>
    <property type="match status" value="1"/>
</dbReference>
<evidence type="ECO:0000313" key="1">
    <source>
        <dbReference type="EMBL" id="VTQ62504.1"/>
    </source>
</evidence>
<protein>
    <submittedName>
        <fullName evidence="1">PTS system glucitol/sorbitol-specific transporter subunit IIA</fullName>
    </submittedName>
</protein>
<dbReference type="InterPro" id="IPR004716">
    <property type="entry name" value="PTS_IIA_glucitol/sorbitol-sp"/>
</dbReference>
<dbReference type="InterPro" id="IPR036665">
    <property type="entry name" value="PTS_IIA_glucitol/sorbitol_sf"/>
</dbReference>
<dbReference type="GO" id="GO:0016301">
    <property type="term" value="F:kinase activity"/>
    <property type="evidence" value="ECO:0007669"/>
    <property type="project" value="TreeGrafter"/>
</dbReference>